<accession>A0A0F8ZLM2</accession>
<dbReference type="AlphaFoldDB" id="A0A0F8ZLM2"/>
<organism evidence="2">
    <name type="scientific">marine sediment metagenome</name>
    <dbReference type="NCBI Taxonomy" id="412755"/>
    <lineage>
        <taxon>unclassified sequences</taxon>
        <taxon>metagenomes</taxon>
        <taxon>ecological metagenomes</taxon>
    </lineage>
</organism>
<evidence type="ECO:0000256" key="1">
    <source>
        <dbReference type="SAM" id="MobiDB-lite"/>
    </source>
</evidence>
<protein>
    <submittedName>
        <fullName evidence="2">Uncharacterized protein</fullName>
    </submittedName>
</protein>
<feature type="region of interest" description="Disordered" evidence="1">
    <location>
        <begin position="51"/>
        <end position="117"/>
    </location>
</feature>
<feature type="region of interest" description="Disordered" evidence="1">
    <location>
        <begin position="16"/>
        <end position="39"/>
    </location>
</feature>
<gene>
    <name evidence="2" type="ORF">LCGC14_2955370</name>
</gene>
<evidence type="ECO:0000313" key="2">
    <source>
        <dbReference type="EMBL" id="KKK67309.1"/>
    </source>
</evidence>
<comment type="caution">
    <text evidence="2">The sequence shown here is derived from an EMBL/GenBank/DDBJ whole genome shotgun (WGS) entry which is preliminary data.</text>
</comment>
<reference evidence="2" key="1">
    <citation type="journal article" date="2015" name="Nature">
        <title>Complex archaea that bridge the gap between prokaryotes and eukaryotes.</title>
        <authorList>
            <person name="Spang A."/>
            <person name="Saw J.H."/>
            <person name="Jorgensen S.L."/>
            <person name="Zaremba-Niedzwiedzka K."/>
            <person name="Martijn J."/>
            <person name="Lind A.E."/>
            <person name="van Eijk R."/>
            <person name="Schleper C."/>
            <person name="Guy L."/>
            <person name="Ettema T.J."/>
        </authorList>
    </citation>
    <scope>NUCLEOTIDE SEQUENCE</scope>
</reference>
<sequence>MTTEHINLDKVRATLKQVTAGEPGELDPAVGPHGGTHDTDVEIADDVVKLVDTNSPDTPDLETRAYEGGTEDDGSADTPPYDGESSVDGIPTIPDTLATADGRGATPSGTGSSLRNRWRMRRWMAWSRKGTFEAHPRLLQRPA</sequence>
<proteinExistence type="predicted"/>
<dbReference type="EMBL" id="LAZR01059678">
    <property type="protein sequence ID" value="KKK67309.1"/>
    <property type="molecule type" value="Genomic_DNA"/>
</dbReference>
<name>A0A0F8ZLM2_9ZZZZ</name>